<dbReference type="InterPro" id="IPR025695">
    <property type="entry name" value="DoxX-like"/>
</dbReference>
<dbReference type="AlphaFoldDB" id="E6V453"/>
<evidence type="ECO:0000313" key="3">
    <source>
        <dbReference type="EMBL" id="ADU39247.1"/>
    </source>
</evidence>
<dbReference type="STRING" id="595537.Varpa_5087"/>
<dbReference type="InterPro" id="IPR051207">
    <property type="entry name" value="ComplexI_NDUFA9_subunit"/>
</dbReference>
<dbReference type="InterPro" id="IPR036291">
    <property type="entry name" value="NAD(P)-bd_dom_sf"/>
</dbReference>
<evidence type="ECO:0000256" key="1">
    <source>
        <dbReference type="SAM" id="Phobius"/>
    </source>
</evidence>
<keyword evidence="1" id="KW-0472">Membrane</keyword>
<dbReference type="GO" id="GO:0044877">
    <property type="term" value="F:protein-containing complex binding"/>
    <property type="evidence" value="ECO:0007669"/>
    <property type="project" value="TreeGrafter"/>
</dbReference>
<dbReference type="HOGENOM" id="CLU_007383_6_5_4"/>
<dbReference type="Pfam" id="PF13781">
    <property type="entry name" value="DoxX_3"/>
    <property type="match status" value="1"/>
</dbReference>
<keyword evidence="1" id="KW-1133">Transmembrane helix</keyword>
<reference evidence="4" key="1">
    <citation type="submission" date="2010-12" db="EMBL/GenBank/DDBJ databases">
        <title>Complete sequence of Variovorax paradoxus EPS.</title>
        <authorList>
            <consortium name="US DOE Joint Genome Institute"/>
            <person name="Lucas S."/>
            <person name="Copeland A."/>
            <person name="Lapidus A."/>
            <person name="Cheng J.-F."/>
            <person name="Goodwin L."/>
            <person name="Pitluck S."/>
            <person name="Teshima H."/>
            <person name="Detter J.C."/>
            <person name="Han C."/>
            <person name="Tapia R."/>
            <person name="Land M."/>
            <person name="Hauser L."/>
            <person name="Kyrpides N."/>
            <person name="Ivanova N."/>
            <person name="Ovchinnikova G."/>
            <person name="Orwin P."/>
            <person name="Han J.-I.G."/>
            <person name="Woyke T."/>
        </authorList>
    </citation>
    <scope>NUCLEOTIDE SEQUENCE [LARGE SCALE GENOMIC DNA]</scope>
    <source>
        <strain evidence="4">EPS</strain>
    </source>
</reference>
<dbReference type="InterPro" id="IPR001509">
    <property type="entry name" value="Epimerase_deHydtase"/>
</dbReference>
<evidence type="ECO:0000313" key="4">
    <source>
        <dbReference type="Proteomes" id="UP000008917"/>
    </source>
</evidence>
<dbReference type="eggNOG" id="COG0702">
    <property type="taxonomic scope" value="Bacteria"/>
</dbReference>
<gene>
    <name evidence="3" type="ordered locus">Varpa_5087</name>
</gene>
<dbReference type="SUPFAM" id="SSF51735">
    <property type="entry name" value="NAD(P)-binding Rossmann-fold domains"/>
    <property type="match status" value="1"/>
</dbReference>
<dbReference type="Gene3D" id="3.40.50.720">
    <property type="entry name" value="NAD(P)-binding Rossmann-like Domain"/>
    <property type="match status" value="1"/>
</dbReference>
<dbReference type="PANTHER" id="PTHR12126:SF11">
    <property type="entry name" value="NADH DEHYDROGENASE [UBIQUINONE] 1 ALPHA SUBCOMPLEX SUBUNIT 9, MITOCHONDRIAL"/>
    <property type="match status" value="1"/>
</dbReference>
<proteinExistence type="predicted"/>
<dbReference type="KEGG" id="vpe:Varpa_5087"/>
<protein>
    <submittedName>
        <fullName evidence="3">Short-chain dehydrogenase/reductase SDR</fullName>
    </submittedName>
</protein>
<dbReference type="PANTHER" id="PTHR12126">
    <property type="entry name" value="NADH-UBIQUINONE OXIDOREDUCTASE 39 KDA SUBUNIT-RELATED"/>
    <property type="match status" value="1"/>
</dbReference>
<organism evidence="3 4">
    <name type="scientific">Variovorax paradoxus (strain EPS)</name>
    <dbReference type="NCBI Taxonomy" id="595537"/>
    <lineage>
        <taxon>Bacteria</taxon>
        <taxon>Pseudomonadati</taxon>
        <taxon>Pseudomonadota</taxon>
        <taxon>Betaproteobacteria</taxon>
        <taxon>Burkholderiales</taxon>
        <taxon>Comamonadaceae</taxon>
        <taxon>Variovorax</taxon>
    </lineage>
</organism>
<dbReference type="EMBL" id="CP002417">
    <property type="protein sequence ID" value="ADU39247.1"/>
    <property type="molecule type" value="Genomic_DNA"/>
</dbReference>
<dbReference type="Proteomes" id="UP000008917">
    <property type="component" value="Chromosome"/>
</dbReference>
<feature type="transmembrane region" description="Helical" evidence="1">
    <location>
        <begin position="306"/>
        <end position="333"/>
    </location>
</feature>
<name>E6V453_VARPE</name>
<reference evidence="3 4" key="2">
    <citation type="journal article" date="2013" name="Genome Announc.">
        <title>Genome of the Root-Associated Plant Growth-Promoting Bacterium Variovorax paradoxus Strain EPS.</title>
        <authorList>
            <person name="Han J.I."/>
            <person name="Spain J.C."/>
            <person name="Leadbetter J.R."/>
            <person name="Ovchinnikova G."/>
            <person name="Goodwin L.A."/>
            <person name="Han C.S."/>
            <person name="Woyke T."/>
            <person name="Davenport K.W."/>
            <person name="Orwin P.M."/>
        </authorList>
    </citation>
    <scope>NUCLEOTIDE SEQUENCE [LARGE SCALE GENOMIC DNA]</scope>
    <source>
        <strain evidence="3 4">EPS</strain>
    </source>
</reference>
<accession>E6V453</accession>
<dbReference type="Pfam" id="PF01370">
    <property type="entry name" value="Epimerase"/>
    <property type="match status" value="1"/>
</dbReference>
<evidence type="ECO:0000259" key="2">
    <source>
        <dbReference type="Pfam" id="PF01370"/>
    </source>
</evidence>
<feature type="transmembrane region" description="Helical" evidence="1">
    <location>
        <begin position="385"/>
        <end position="406"/>
    </location>
</feature>
<keyword evidence="1" id="KW-0812">Transmembrane</keyword>
<sequence>MIVGAAGFLGHALAEAFARRGARLVCTARDLSSARERAAWPQQRTRWLRADLAEVPPVSFWMPHLLPGDVVINAAGVLREHAPGEFDAVHHRGPAMLFEACEKAGAALVIQISALGAHAQAASEYHRSKARADDRLRRCHVASAIVQPSLVWHEDGASAQFFAALAVMPLLALPGGGRQPLQPVHLDDVVAGVLALADARLPGSRTIAFVGARAVMLRTYLLDLRRQLGHRQRPLLLPMPEAAFRRAASIAGRWRHSFLDADTAGMLLQGNAAPADEFTRWLGRPPRSHERFVDAGRAEALRRAAWLWSLLPVLRVAVALVWIWTFVVSIGLYPRDQSLALLARVGAGGAWAELLLDGAALFDLALGIGTLALPGRWRARLLWPLQLALIAFYTLAISWAMPEFWLHPFGPLSKNLPMCAAVALLWAMDAPGVGRTPGRAALRRAERNPWNTSS</sequence>
<feature type="domain" description="NAD-dependent epimerase/dehydratase" evidence="2">
    <location>
        <begin position="2"/>
        <end position="114"/>
    </location>
</feature>